<keyword evidence="2 7" id="KW-0812">Transmembrane</keyword>
<dbReference type="EMBL" id="HBIX01000050">
    <property type="protein sequence ID" value="CAE0707323.1"/>
    <property type="molecule type" value="Transcribed_RNA"/>
</dbReference>
<keyword evidence="4 7" id="KW-1133">Transmembrane helix</keyword>
<feature type="transmembrane region" description="Helical" evidence="7">
    <location>
        <begin position="706"/>
        <end position="729"/>
    </location>
</feature>
<feature type="transmembrane region" description="Helical" evidence="7">
    <location>
        <begin position="776"/>
        <end position="797"/>
    </location>
</feature>
<evidence type="ECO:0000313" key="9">
    <source>
        <dbReference type="EMBL" id="CAE0707323.1"/>
    </source>
</evidence>
<reference evidence="9" key="1">
    <citation type="submission" date="2021-01" db="EMBL/GenBank/DDBJ databases">
        <authorList>
            <person name="Corre E."/>
            <person name="Pelletier E."/>
            <person name="Niang G."/>
            <person name="Scheremetjew M."/>
            <person name="Finn R."/>
            <person name="Kale V."/>
            <person name="Holt S."/>
            <person name="Cochrane G."/>
            <person name="Meng A."/>
            <person name="Brown T."/>
            <person name="Cohen L."/>
        </authorList>
    </citation>
    <scope>NUCLEOTIDE SEQUENCE</scope>
    <source>
        <strain evidence="9">10249 10 AB</strain>
    </source>
</reference>
<evidence type="ECO:0000256" key="7">
    <source>
        <dbReference type="SAM" id="Phobius"/>
    </source>
</evidence>
<keyword evidence="3" id="KW-0677">Repeat</keyword>
<evidence type="ECO:0000256" key="2">
    <source>
        <dbReference type="ARBA" id="ARBA00022692"/>
    </source>
</evidence>
<protein>
    <recommendedName>
        <fullName evidence="8">Ion transport domain-containing protein</fullName>
    </recommendedName>
</protein>
<dbReference type="PANTHER" id="PTHR10582">
    <property type="entry name" value="TRANSIENT RECEPTOR POTENTIAL ION CHANNEL PROTEIN"/>
    <property type="match status" value="1"/>
</dbReference>
<dbReference type="InterPro" id="IPR005821">
    <property type="entry name" value="Ion_trans_dom"/>
</dbReference>
<evidence type="ECO:0000256" key="4">
    <source>
        <dbReference type="ARBA" id="ARBA00022989"/>
    </source>
</evidence>
<dbReference type="GO" id="GO:0005886">
    <property type="term" value="C:plasma membrane"/>
    <property type="evidence" value="ECO:0007669"/>
    <property type="project" value="TreeGrafter"/>
</dbReference>
<feature type="region of interest" description="Disordered" evidence="6">
    <location>
        <begin position="108"/>
        <end position="170"/>
    </location>
</feature>
<feature type="transmembrane region" description="Helical" evidence="7">
    <location>
        <begin position="857"/>
        <end position="879"/>
    </location>
</feature>
<accession>A0A7S4A8L0</accession>
<comment type="subcellular location">
    <subcellularLocation>
        <location evidence="1">Membrane</location>
        <topology evidence="1">Multi-pass membrane protein</topology>
    </subcellularLocation>
</comment>
<organism evidence="9">
    <name type="scientific">Pseudo-nitzschia australis</name>
    <dbReference type="NCBI Taxonomy" id="44445"/>
    <lineage>
        <taxon>Eukaryota</taxon>
        <taxon>Sar</taxon>
        <taxon>Stramenopiles</taxon>
        <taxon>Ochrophyta</taxon>
        <taxon>Bacillariophyta</taxon>
        <taxon>Bacillariophyceae</taxon>
        <taxon>Bacillariophycidae</taxon>
        <taxon>Bacillariales</taxon>
        <taxon>Bacillariaceae</taxon>
        <taxon>Pseudo-nitzschia</taxon>
    </lineage>
</organism>
<feature type="compositionally biased region" description="Polar residues" evidence="6">
    <location>
        <begin position="153"/>
        <end position="169"/>
    </location>
</feature>
<feature type="region of interest" description="Disordered" evidence="6">
    <location>
        <begin position="1"/>
        <end position="37"/>
    </location>
</feature>
<proteinExistence type="predicted"/>
<dbReference type="GO" id="GO:0098703">
    <property type="term" value="P:calcium ion import across plasma membrane"/>
    <property type="evidence" value="ECO:0007669"/>
    <property type="project" value="TreeGrafter"/>
</dbReference>
<feature type="compositionally biased region" description="Basic and acidic residues" evidence="6">
    <location>
        <begin position="475"/>
        <end position="488"/>
    </location>
</feature>
<keyword evidence="5 7" id="KW-0472">Membrane</keyword>
<evidence type="ECO:0000256" key="6">
    <source>
        <dbReference type="SAM" id="MobiDB-lite"/>
    </source>
</evidence>
<dbReference type="PANTHER" id="PTHR10582:SF2">
    <property type="entry name" value="INACTIVE"/>
    <property type="match status" value="1"/>
</dbReference>
<dbReference type="AlphaFoldDB" id="A0A7S4A8L0"/>
<feature type="region of interest" description="Disordered" evidence="6">
    <location>
        <begin position="467"/>
        <end position="500"/>
    </location>
</feature>
<feature type="transmembrane region" description="Helical" evidence="7">
    <location>
        <begin position="923"/>
        <end position="946"/>
    </location>
</feature>
<feature type="region of interest" description="Disordered" evidence="6">
    <location>
        <begin position="196"/>
        <end position="215"/>
    </location>
</feature>
<evidence type="ECO:0000256" key="3">
    <source>
        <dbReference type="ARBA" id="ARBA00022737"/>
    </source>
</evidence>
<name>A0A7S4A8L0_9STRA</name>
<feature type="domain" description="Ion transport" evidence="8">
    <location>
        <begin position="715"/>
        <end position="954"/>
    </location>
</feature>
<gene>
    <name evidence="9" type="ORF">PAUS00366_LOCUS43</name>
</gene>
<feature type="transmembrane region" description="Helical" evidence="7">
    <location>
        <begin position="1018"/>
        <end position="1039"/>
    </location>
</feature>
<dbReference type="GO" id="GO:0005216">
    <property type="term" value="F:monoatomic ion channel activity"/>
    <property type="evidence" value="ECO:0007669"/>
    <property type="project" value="InterPro"/>
</dbReference>
<feature type="transmembrane region" description="Helical" evidence="7">
    <location>
        <begin position="741"/>
        <end position="769"/>
    </location>
</feature>
<feature type="transmembrane region" description="Helical" evidence="7">
    <location>
        <begin position="817"/>
        <end position="836"/>
    </location>
</feature>
<sequence>MFAEHRLNRKSKSPLKTRGLSPKATTNPLAPRSPIRSIRKRIMQYEANQGSLEDSSVLSNTILFPEPNEDCKENNFARSMSEDNNSYSPLTLDTDIPIHPLQFPLKEVDESGEHSPGTPSSGCKSLPTPSPTGGQRPQLMNTTDVSFGHDSPDSSFLGTPTSKYQSLSDTKIKKKHHSCVRKINSPFKIVAAISPKFNSKPGSKKNNFSGDESSDSTYLLGALGERLDVPEFNNDNGPETTILFQNSSHICGDPEENSARILNTNENANMGSIKRNKRRDDFVQIMSRSRPPSELHSLCSCMTTKGDLIRAKSFLFGIPLHQASRRNYNGETILHAFSNNKALATIIGNPNNDHYETKDFLTLFRQPSIDKNSTDQLNKLVERFLVDELLPSFFGAPIAHDNSEQIPFEAGLIDWVATCHKEMYGISPEPDLGYFSAYSHRVSDAVSQAWESTSTTLRSAIPFANRSASKMTKRQRQDQSHRDIERGDSMSSSGSTTSRSIGKCKFTPHARFCLRMLSLILDEFDKFTEGFKHMGMNHQIEQYGRAIKGIQQLENVTGPLDLCGRVVEKIASIPNLLEVVFSINNDLDLEFVLSTKIIKRVLIDKRSVGPWLTNMLQSPQRHISQRAILYLQRVSNLCTGSQQGNSNNGKDQSHSEQIDYEDLIDEVSRLNDFIPSLLALGDNVIEEVSTTLIVQKVMDRMIARPFVATVVFFDAIFLFLTVVGFRAAVNGMIMGDDLDTVLVWIYVANTGIFYFIIGEIGKFVSLFLLSKHSRNYILSFWNLADFLAILFAAISSITMRWQFTIGDETGIEDNDALRGLLAVTTGFLYLRVLNFLKAINMQLATFVLAILQITKDIFWFCIIVLTLVIAFSQMFFTLLAPPSCSTKELSGRQCKQSEYLLGVYSILLGDFGIFSRDDFSTSFSVFLLVLYTFLVTVVLLNVLIAIASDSYEKCLLKSQKLFGRARVMLIAQLASFQSLLRRMDQDADSSESLAGEGIVYNKWWTSAGLTHNWSRGSALFFGLSMLVMVCWTFAELVGYVEGVQVGSLVMSFSSVVINIILYIIIMFFLDRNSAINSATNDESADGGYGWAVSLQKNGALGTWCIAKIQRSVK</sequence>
<feature type="transmembrane region" description="Helical" evidence="7">
    <location>
        <begin position="1045"/>
        <end position="1069"/>
    </location>
</feature>
<feature type="compositionally biased region" description="Polar residues" evidence="6">
    <location>
        <begin position="131"/>
        <end position="145"/>
    </location>
</feature>
<evidence type="ECO:0000256" key="5">
    <source>
        <dbReference type="ARBA" id="ARBA00023136"/>
    </source>
</evidence>
<feature type="compositionally biased region" description="Low complexity" evidence="6">
    <location>
        <begin position="489"/>
        <end position="500"/>
    </location>
</feature>
<evidence type="ECO:0000256" key="1">
    <source>
        <dbReference type="ARBA" id="ARBA00004141"/>
    </source>
</evidence>
<dbReference type="Pfam" id="PF00520">
    <property type="entry name" value="Ion_trans"/>
    <property type="match status" value="1"/>
</dbReference>
<dbReference type="InterPro" id="IPR024862">
    <property type="entry name" value="TRPV"/>
</dbReference>
<evidence type="ECO:0000259" key="8">
    <source>
        <dbReference type="Pfam" id="PF00520"/>
    </source>
</evidence>